<evidence type="ECO:0000313" key="2">
    <source>
        <dbReference type="Proteomes" id="UP000481360"/>
    </source>
</evidence>
<evidence type="ECO:0000313" key="1">
    <source>
        <dbReference type="EMBL" id="NGY63423.1"/>
    </source>
</evidence>
<dbReference type="AlphaFoldDB" id="A0A7C9RWJ0"/>
<dbReference type="Proteomes" id="UP000481360">
    <property type="component" value="Unassembled WGS sequence"/>
</dbReference>
<sequence>MPDGSGSVTGQHKRAKAAFDRALARWRAVPELNQGRLVPLDSAQATELLDLAHATAVEALLWARAFDDAARGSDGIPALSGYPDKDKLPAEIKAARWAANKGVHLLVELAAVDHVGTIGAWGTAPWGAGLVAPMLRWVSDQSRLPQVKASPKGKIDQGDQDIRDAFVAHWRGQPVAIGLTEVEAWLNHWCA</sequence>
<organism evidence="1 2">
    <name type="scientific">Lentzea alba</name>
    <dbReference type="NCBI Taxonomy" id="2714351"/>
    <lineage>
        <taxon>Bacteria</taxon>
        <taxon>Bacillati</taxon>
        <taxon>Actinomycetota</taxon>
        <taxon>Actinomycetes</taxon>
        <taxon>Pseudonocardiales</taxon>
        <taxon>Pseudonocardiaceae</taxon>
        <taxon>Lentzea</taxon>
    </lineage>
</organism>
<proteinExistence type="predicted"/>
<dbReference type="RefSeq" id="WP_166051753.1">
    <property type="nucleotide sequence ID" value="NZ_JAAMPJ010000009.1"/>
</dbReference>
<gene>
    <name evidence="1" type="ORF">G7043_31320</name>
</gene>
<keyword evidence="2" id="KW-1185">Reference proteome</keyword>
<protein>
    <submittedName>
        <fullName evidence="1">Uncharacterized protein</fullName>
    </submittedName>
</protein>
<name>A0A7C9RWJ0_9PSEU</name>
<comment type="caution">
    <text evidence="1">The sequence shown here is derived from an EMBL/GenBank/DDBJ whole genome shotgun (WGS) entry which is preliminary data.</text>
</comment>
<dbReference type="EMBL" id="JAAMPJ010000009">
    <property type="protein sequence ID" value="NGY63423.1"/>
    <property type="molecule type" value="Genomic_DNA"/>
</dbReference>
<accession>A0A7C9RWJ0</accession>
<reference evidence="1 2" key="1">
    <citation type="submission" date="2020-03" db="EMBL/GenBank/DDBJ databases">
        <title>Isolation and identification of active actinomycetes.</title>
        <authorList>
            <person name="Sun X."/>
        </authorList>
    </citation>
    <scope>NUCLEOTIDE SEQUENCE [LARGE SCALE GENOMIC DNA]</scope>
    <source>
        <strain evidence="1 2">NEAU-D13</strain>
    </source>
</reference>